<reference evidence="1 2" key="1">
    <citation type="submission" date="2015-11" db="EMBL/GenBank/DDBJ databases">
        <authorList>
            <person name="Ott C."/>
            <person name="Guerrero C.A."/>
            <person name="Bradley K.W."/>
            <person name="Asai D.J."/>
            <person name="Bowman C.A."/>
            <person name="Russell D.A."/>
            <person name="Pope W.H."/>
            <person name="Jacobs-Sera D."/>
            <person name="Hendrix R.W."/>
            <person name="Hatfull G.F."/>
        </authorList>
    </citation>
    <scope>NUCLEOTIDE SEQUENCE [LARGE SCALE GENOMIC DNA]</scope>
</reference>
<accession>A0A0U4K833</accession>
<dbReference type="KEGG" id="vg:40069821"/>
<dbReference type="Pfam" id="PF03237">
    <property type="entry name" value="Terminase_6N"/>
    <property type="match status" value="1"/>
</dbReference>
<sequence length="527" mass="60527">MATKEQPTIADMLGKLGDTLVTTAYLPNLSRYEPHKKQQRFHTSKKKGRLYIGGNRAGKTIADVLECIMWITKTHPHREMPKEPVRGRLVCVDFINGLGKIILPLFKQWLPKKYLIEGQWEKSWNKESKTLTLENGSFIEFMSYDQDLDKFAGTSRHFVAFDEEPPKHIFNECRARLIDTGGSWWISMTPLDGLTWVYEDIYEPVVESKTNTKFDVIQADMLDNPHISKEEAEEYLSGLDPQERSAREKGQFVQLGGRVFKNFNPEVHRWNEETQGVFTLTPDMRVYTSIDIGWAHPTAWLWHAVEPNGRITTFHEMVESFVDIQSWAQKIKEFESENNIKVYLRTGDPALRQTRSNTGVSDIQEYARHGIFLAVEGVPTGPGSVNIGLVKIEQYMKPDTRYSEDDRPYWQYTANCTTLEHQMLRLRWATYASKKMQFENAPKGTIHKKDDDAPDSLRYFFTLQPDLAFSTATGSKVNMPDRVGAVKQVGTPVYDNVVQSMFREPVSPAQSLFKVNDVSEWDMEGVG</sequence>
<proteinExistence type="predicted"/>
<dbReference type="EMBL" id="KU160650">
    <property type="protein sequence ID" value="ALY09283.1"/>
    <property type="molecule type" value="Genomic_DNA"/>
</dbReference>
<dbReference type="SMR" id="A0A0U4K833"/>
<dbReference type="Proteomes" id="UP000224503">
    <property type="component" value="Segment"/>
</dbReference>
<evidence type="ECO:0000313" key="1">
    <source>
        <dbReference type="EMBL" id="ALY09283.1"/>
    </source>
</evidence>
<organism evidence="1 2">
    <name type="scientific">Arthrobacter phage Jasmine</name>
    <dbReference type="NCBI Taxonomy" id="1772302"/>
    <lineage>
        <taxon>Viruses</taxon>
        <taxon>Duplodnaviria</taxon>
        <taxon>Heunggongvirae</taxon>
        <taxon>Uroviricota</taxon>
        <taxon>Caudoviricetes</taxon>
        <taxon>Jasminevirus</taxon>
        <taxon>Jasminevirus jasmine</taxon>
    </lineage>
</organism>
<evidence type="ECO:0000313" key="2">
    <source>
        <dbReference type="Proteomes" id="UP000224503"/>
    </source>
</evidence>
<dbReference type="GeneID" id="40069821"/>
<name>A0A0U4K833_9CAUD</name>
<dbReference type="Gene3D" id="3.30.420.280">
    <property type="match status" value="1"/>
</dbReference>
<keyword evidence="2" id="KW-1185">Reference proteome</keyword>
<gene>
    <name evidence="1" type="primary">11</name>
    <name evidence="1" type="ORF">JASMINE_11</name>
</gene>
<dbReference type="RefSeq" id="YP_009594300.1">
    <property type="nucleotide sequence ID" value="NC_041875.1"/>
</dbReference>
<dbReference type="OrthoDB" id="1351at10239"/>
<protein>
    <submittedName>
        <fullName evidence="1">Terminase</fullName>
    </submittedName>
</protein>